<comment type="function">
    <text evidence="1">Putative transcription factor.</text>
</comment>
<evidence type="ECO:0000313" key="9">
    <source>
        <dbReference type="EMBL" id="DAZ99370.1"/>
    </source>
</evidence>
<gene>
    <name evidence="9" type="ORF">N0F65_005272</name>
</gene>
<evidence type="ECO:0000256" key="3">
    <source>
        <dbReference type="ARBA" id="ARBA00023054"/>
    </source>
</evidence>
<feature type="domain" description="RWP-RK" evidence="8">
    <location>
        <begin position="1"/>
        <end position="76"/>
    </location>
</feature>
<keyword evidence="3" id="KW-0175">Coiled coil</keyword>
<evidence type="ECO:0000256" key="1">
    <source>
        <dbReference type="ARBA" id="ARBA00004049"/>
    </source>
</evidence>
<dbReference type="InterPro" id="IPR003035">
    <property type="entry name" value="RWP-RK_dom"/>
</dbReference>
<organism evidence="9 10">
    <name type="scientific">Lagenidium giganteum</name>
    <dbReference type="NCBI Taxonomy" id="4803"/>
    <lineage>
        <taxon>Eukaryota</taxon>
        <taxon>Sar</taxon>
        <taxon>Stramenopiles</taxon>
        <taxon>Oomycota</taxon>
        <taxon>Peronosporomycetes</taxon>
        <taxon>Pythiales</taxon>
        <taxon>Pythiaceae</taxon>
    </lineage>
</organism>
<evidence type="ECO:0000256" key="6">
    <source>
        <dbReference type="ARBA" id="ARBA00023242"/>
    </source>
</evidence>
<keyword evidence="2" id="KW-0805">Transcription regulation</keyword>
<dbReference type="PROSITE" id="PS51519">
    <property type="entry name" value="RWP_RK"/>
    <property type="match status" value="1"/>
</dbReference>
<evidence type="ECO:0000256" key="2">
    <source>
        <dbReference type="ARBA" id="ARBA00023015"/>
    </source>
</evidence>
<dbReference type="GO" id="GO:0003700">
    <property type="term" value="F:DNA-binding transcription factor activity"/>
    <property type="evidence" value="ECO:0007669"/>
    <property type="project" value="InterPro"/>
</dbReference>
<dbReference type="InterPro" id="IPR044607">
    <property type="entry name" value="RKD-like"/>
</dbReference>
<name>A0AAV2YZ72_9STRA</name>
<reference evidence="9" key="2">
    <citation type="journal article" date="2023" name="Microbiol Resour">
        <title>Decontamination and Annotation of the Draft Genome Sequence of the Oomycete Lagenidium giganteum ARSEF 373.</title>
        <authorList>
            <person name="Morgan W.R."/>
            <person name="Tartar A."/>
        </authorList>
    </citation>
    <scope>NUCLEOTIDE SEQUENCE</scope>
    <source>
        <strain evidence="9">ARSEF 373</strain>
    </source>
</reference>
<keyword evidence="6" id="KW-0539">Nucleus</keyword>
<evidence type="ECO:0000256" key="4">
    <source>
        <dbReference type="ARBA" id="ARBA00023125"/>
    </source>
</evidence>
<feature type="region of interest" description="Disordered" evidence="7">
    <location>
        <begin position="232"/>
        <end position="260"/>
    </location>
</feature>
<comment type="caution">
    <text evidence="9">The sequence shown here is derived from an EMBL/GenBank/DDBJ whole genome shotgun (WGS) entry which is preliminary data.</text>
</comment>
<evidence type="ECO:0000313" key="10">
    <source>
        <dbReference type="Proteomes" id="UP001146120"/>
    </source>
</evidence>
<dbReference type="GO" id="GO:0003677">
    <property type="term" value="F:DNA binding"/>
    <property type="evidence" value="ECO:0007669"/>
    <property type="project" value="UniProtKB-KW"/>
</dbReference>
<feature type="compositionally biased region" description="Acidic residues" evidence="7">
    <location>
        <begin position="109"/>
        <end position="120"/>
    </location>
</feature>
<dbReference type="Pfam" id="PF02042">
    <property type="entry name" value="RWP-RK"/>
    <property type="match status" value="1"/>
</dbReference>
<dbReference type="Proteomes" id="UP001146120">
    <property type="component" value="Unassembled WGS sequence"/>
</dbReference>
<dbReference type="EMBL" id="DAKRPA010000084">
    <property type="protein sequence ID" value="DAZ99370.1"/>
    <property type="molecule type" value="Genomic_DNA"/>
</dbReference>
<accession>A0AAV2YZ72</accession>
<keyword evidence="10" id="KW-1185">Reference proteome</keyword>
<dbReference type="PANTHER" id="PTHR46373">
    <property type="entry name" value="PROTEIN RKD4"/>
    <property type="match status" value="1"/>
</dbReference>
<evidence type="ECO:0000256" key="5">
    <source>
        <dbReference type="ARBA" id="ARBA00023163"/>
    </source>
</evidence>
<evidence type="ECO:0000256" key="7">
    <source>
        <dbReference type="SAM" id="MobiDB-lite"/>
    </source>
</evidence>
<keyword evidence="5" id="KW-0804">Transcription</keyword>
<reference evidence="9" key="1">
    <citation type="submission" date="2022-11" db="EMBL/GenBank/DDBJ databases">
        <authorList>
            <person name="Morgan W.R."/>
            <person name="Tartar A."/>
        </authorList>
    </citation>
    <scope>NUCLEOTIDE SEQUENCE</scope>
    <source>
        <strain evidence="9">ARSEF 373</strain>
    </source>
</reference>
<keyword evidence="4" id="KW-0238">DNA-binding</keyword>
<evidence type="ECO:0000259" key="8">
    <source>
        <dbReference type="PROSITE" id="PS51519"/>
    </source>
</evidence>
<feature type="region of interest" description="Disordered" evidence="7">
    <location>
        <begin position="93"/>
        <end position="136"/>
    </location>
</feature>
<dbReference type="PANTHER" id="PTHR46373:SF2">
    <property type="entry name" value="RWP-RK DOMAIN-CONTAINING PROTEIN"/>
    <property type="match status" value="1"/>
</dbReference>
<sequence>MISLSPACNFEAFSLHFHLPLKAAAEKFGVRATAFKKRCRAIGIRHWPYRKVRSLKRSLQELNRCKDQGALNEKQQYQYATFKKQLDKLMSPETYGIDPSGHITQQHFDDDEEDSGDDDGSYTTTQSPRYGASFSECSISPAEGEKTFGDFSQPVHLRSLRKQQSTFLPSAHLNKPLNPPPFMNDLPALRMGHKDAIHPMNPFYNKYPFGGSYDHYLHDPMGLDNKQTNAMKQHMDEPTDDPQSMGSQMPDNQAASSHPEFLPSASADVKYDEVRPLHDSNEEEFNDHTQHIDYSSERFFDDVFLQISPDYGCLV</sequence>
<protein>
    <recommendedName>
        <fullName evidence="8">RWP-RK domain-containing protein</fullName>
    </recommendedName>
</protein>
<proteinExistence type="predicted"/>
<dbReference type="AlphaFoldDB" id="A0AAV2YZ72"/>
<feature type="compositionally biased region" description="Polar residues" evidence="7">
    <location>
        <begin position="241"/>
        <end position="256"/>
    </location>
</feature>